<dbReference type="AlphaFoldDB" id="A0A4S4M3A1"/>
<keyword evidence="1" id="KW-0175">Coiled coil</keyword>
<comment type="caution">
    <text evidence="2">The sequence shown here is derived from an EMBL/GenBank/DDBJ whole genome shotgun (WGS) entry which is preliminary data.</text>
</comment>
<name>A0A4S4M3A1_9APHY</name>
<dbReference type="EMBL" id="SGPM01000665">
    <property type="protein sequence ID" value="THH17280.1"/>
    <property type="molecule type" value="Genomic_DNA"/>
</dbReference>
<evidence type="ECO:0000313" key="2">
    <source>
        <dbReference type="EMBL" id="THH17280.1"/>
    </source>
</evidence>
<organism evidence="2 3">
    <name type="scientific">Antrodiella citrinella</name>
    <dbReference type="NCBI Taxonomy" id="2447956"/>
    <lineage>
        <taxon>Eukaryota</taxon>
        <taxon>Fungi</taxon>
        <taxon>Dikarya</taxon>
        <taxon>Basidiomycota</taxon>
        <taxon>Agaricomycotina</taxon>
        <taxon>Agaricomycetes</taxon>
        <taxon>Polyporales</taxon>
        <taxon>Steccherinaceae</taxon>
        <taxon>Antrodiella</taxon>
    </lineage>
</organism>
<feature type="coiled-coil region" evidence="1">
    <location>
        <begin position="251"/>
        <end position="278"/>
    </location>
</feature>
<reference evidence="2 3" key="1">
    <citation type="submission" date="2019-02" db="EMBL/GenBank/DDBJ databases">
        <title>Genome sequencing of the rare red list fungi Antrodiella citrinella (Flaviporus citrinellus).</title>
        <authorList>
            <person name="Buettner E."/>
            <person name="Kellner H."/>
        </authorList>
    </citation>
    <scope>NUCLEOTIDE SEQUENCE [LARGE SCALE GENOMIC DNA]</scope>
    <source>
        <strain evidence="2 3">DSM 108506</strain>
    </source>
</reference>
<dbReference type="Proteomes" id="UP000308730">
    <property type="component" value="Unassembled WGS sequence"/>
</dbReference>
<evidence type="ECO:0000313" key="3">
    <source>
        <dbReference type="Proteomes" id="UP000308730"/>
    </source>
</evidence>
<accession>A0A4S4M3A1</accession>
<evidence type="ECO:0000256" key="1">
    <source>
        <dbReference type="SAM" id="Coils"/>
    </source>
</evidence>
<sequence>MIRHAEWHNADESAMYGYVNAIFTMFCSTAEVTHTTSRRRFSLGCFPQKALISSSDQDSDQTSEELDSRRVPDFAMLILPRTPNSTNNTRDGSINAGLIELKIYSSDVPNWDAPFQTRRLSFQPFLLHTSQLVSQAVNSYKQDRSKYPVYSFGGWFAFFNFGPFEDVKEADAFEYKTHNMHALEPTEREAFTSKLVSHCLTPPTAIFLKNRTEFNPAFVRCMIQASQAHPDITITPDPYFAWVEARSRDDKEANLVEMQQMEDAMAQLMKEAHALVNRTAYDHDVAIGNIMAERQEIVYIDISD</sequence>
<dbReference type="OrthoDB" id="3326816at2759"/>
<gene>
    <name evidence="2" type="ORF">EUX98_g9161</name>
</gene>
<protein>
    <submittedName>
        <fullName evidence="2">Uncharacterized protein</fullName>
    </submittedName>
</protein>
<proteinExistence type="predicted"/>
<keyword evidence="3" id="KW-1185">Reference proteome</keyword>